<feature type="transmembrane region" description="Helical" evidence="8">
    <location>
        <begin position="15"/>
        <end position="33"/>
    </location>
</feature>
<keyword evidence="4 8" id="KW-0812">Transmembrane</keyword>
<feature type="transmembrane region" description="Helical" evidence="8">
    <location>
        <begin position="88"/>
        <end position="109"/>
    </location>
</feature>
<comment type="subcellular location">
    <subcellularLocation>
        <location evidence="1">Cell membrane</location>
        <topology evidence="1">Multi-pass membrane protein</topology>
    </subcellularLocation>
</comment>
<evidence type="ECO:0000256" key="7">
    <source>
        <dbReference type="ARBA" id="ARBA00023315"/>
    </source>
</evidence>
<reference evidence="10 11" key="1">
    <citation type="submission" date="2021-08" db="EMBL/GenBank/DDBJ databases">
        <title>Draft genome sequence of Mycolicibacterium sp. NGTWS1702 strain.</title>
        <authorList>
            <person name="Matsumoto M."/>
            <person name="Tang B.C.C."/>
            <person name="Machida Y."/>
            <person name="Matoyama H."/>
            <person name="Kishihara T."/>
            <person name="Sato S."/>
            <person name="Kondo I."/>
            <person name="Sano M."/>
            <person name="Kato G."/>
        </authorList>
    </citation>
    <scope>NUCLEOTIDE SEQUENCE [LARGE SCALE GENOMIC DNA]</scope>
    <source>
        <strain evidence="10 11">NGTWSNA01</strain>
    </source>
</reference>
<comment type="caution">
    <text evidence="10">The sequence shown here is derived from an EMBL/GenBank/DDBJ whole genome shotgun (WGS) entry which is preliminary data.</text>
</comment>
<evidence type="ECO:0000256" key="5">
    <source>
        <dbReference type="ARBA" id="ARBA00022989"/>
    </source>
</evidence>
<dbReference type="PANTHER" id="PTHR38686:SF1">
    <property type="entry name" value="APOLIPOPROTEIN N-ACYLTRANSFERASE"/>
    <property type="match status" value="1"/>
</dbReference>
<keyword evidence="7" id="KW-0012">Acyltransferase</keyword>
<evidence type="ECO:0000256" key="8">
    <source>
        <dbReference type="SAM" id="Phobius"/>
    </source>
</evidence>
<keyword evidence="2" id="KW-1003">Cell membrane</keyword>
<evidence type="ECO:0000256" key="6">
    <source>
        <dbReference type="ARBA" id="ARBA00023136"/>
    </source>
</evidence>
<evidence type="ECO:0000256" key="1">
    <source>
        <dbReference type="ARBA" id="ARBA00004651"/>
    </source>
</evidence>
<keyword evidence="6 8" id="KW-0472">Membrane</keyword>
<keyword evidence="11" id="KW-1185">Reference proteome</keyword>
<dbReference type="InterPro" id="IPR004563">
    <property type="entry name" value="Apolipo_AcylTrfase"/>
</dbReference>
<dbReference type="Pfam" id="PF00795">
    <property type="entry name" value="CN_hydrolase"/>
    <property type="match status" value="1"/>
</dbReference>
<protein>
    <submittedName>
        <fullName evidence="10">Apolipoprotein N-acyltransferase</fullName>
    </submittedName>
</protein>
<dbReference type="PROSITE" id="PS50263">
    <property type="entry name" value="CN_HYDROLASE"/>
    <property type="match status" value="1"/>
</dbReference>
<feature type="transmembrane region" description="Helical" evidence="8">
    <location>
        <begin position="210"/>
        <end position="228"/>
    </location>
</feature>
<dbReference type="EMBL" id="BPRH01001610">
    <property type="protein sequence ID" value="GJF14028.1"/>
    <property type="molecule type" value="Genomic_DNA"/>
</dbReference>
<organism evidence="10 11">
    <name type="scientific">Mycolicibacterium cyprinidarum</name>
    <dbReference type="NCBI Taxonomy" id="2860311"/>
    <lineage>
        <taxon>Bacteria</taxon>
        <taxon>Bacillati</taxon>
        <taxon>Actinomycetota</taxon>
        <taxon>Actinomycetes</taxon>
        <taxon>Mycobacteriales</taxon>
        <taxon>Mycobacteriaceae</taxon>
        <taxon>Mycolicibacterium</taxon>
    </lineage>
</organism>
<feature type="domain" description="CN hydrolase" evidence="9">
    <location>
        <begin position="239"/>
        <end position="478"/>
    </location>
</feature>
<keyword evidence="5 8" id="KW-1133">Transmembrane helix</keyword>
<accession>A0ABQ4VFN5</accession>
<dbReference type="Proteomes" id="UP001060504">
    <property type="component" value="Unassembled WGS sequence"/>
</dbReference>
<dbReference type="CDD" id="cd07197">
    <property type="entry name" value="nitrilase"/>
    <property type="match status" value="1"/>
</dbReference>
<evidence type="ECO:0000313" key="11">
    <source>
        <dbReference type="Proteomes" id="UP001060504"/>
    </source>
</evidence>
<sequence length="517" mass="56156">MDATTGSERVGGRRMLAGLTLSLLSAFLLVVIWQSFGNLWWLTFVAFVPMYVAQYRVLPRRWSAVPVALAFAGYYLALGLLTASVLSLGVIIGAALGFGVIGLAIGVFLRPFAERTGYRWFVVQFPLIWVTLDLLIQNNEFLGTNSWIGYRLGGVPQLVQPVSITSTPALNLLLLVINSTIALMIFALMDRRWPGLTDVPVPRPVLRWSVAIPVAVTTIWTACSLYIFSDVSTRMGPSVRVAAVQPGLDNATPGTLIVAGNTSPGRSEAQRIQDQIEQLSDMTRQAAGQGAEVVVWPEETLNYDPRVDHTEWIPALVRETDVYLVMGFTPDAADGAAPNTALLWSPEGEVVSLYLKTKRVLAEGEAFTPGTVYPTVETPVGVLGMIICFDIDFPDGPARREVLNGAQLILAPSIDIASIADVRSASTVFRAVENRVAMVKADVAWDSVLVAPNGRVIASTAVHAERGGWALLVADVPLGPLNAPFTRYGNTPFQWLTYAATLVMIGCMVTSWRRRSR</sequence>
<evidence type="ECO:0000256" key="4">
    <source>
        <dbReference type="ARBA" id="ARBA00022692"/>
    </source>
</evidence>
<dbReference type="Gene3D" id="3.60.110.10">
    <property type="entry name" value="Carbon-nitrogen hydrolase"/>
    <property type="match status" value="1"/>
</dbReference>
<dbReference type="InterPro" id="IPR036526">
    <property type="entry name" value="C-N_Hydrolase_sf"/>
</dbReference>
<feature type="transmembrane region" description="Helical" evidence="8">
    <location>
        <begin position="64"/>
        <end position="82"/>
    </location>
</feature>
<gene>
    <name evidence="10" type="primary">lnt_1</name>
    <name evidence="10" type="ORF">NGTWS1702_15260</name>
</gene>
<dbReference type="InterPro" id="IPR003010">
    <property type="entry name" value="C-N_Hydrolase"/>
</dbReference>
<evidence type="ECO:0000313" key="10">
    <source>
        <dbReference type="EMBL" id="GJF14028.1"/>
    </source>
</evidence>
<evidence type="ECO:0000256" key="2">
    <source>
        <dbReference type="ARBA" id="ARBA00022475"/>
    </source>
</evidence>
<keyword evidence="3" id="KW-0808">Transferase</keyword>
<evidence type="ECO:0000259" key="9">
    <source>
        <dbReference type="PROSITE" id="PS50263"/>
    </source>
</evidence>
<name>A0ABQ4VFN5_9MYCO</name>
<feature type="transmembrane region" description="Helical" evidence="8">
    <location>
        <begin position="39"/>
        <end position="57"/>
    </location>
</feature>
<feature type="transmembrane region" description="Helical" evidence="8">
    <location>
        <begin position="118"/>
        <end position="136"/>
    </location>
</feature>
<feature type="transmembrane region" description="Helical" evidence="8">
    <location>
        <begin position="169"/>
        <end position="189"/>
    </location>
</feature>
<feature type="transmembrane region" description="Helical" evidence="8">
    <location>
        <begin position="495"/>
        <end position="512"/>
    </location>
</feature>
<evidence type="ECO:0000256" key="3">
    <source>
        <dbReference type="ARBA" id="ARBA00022679"/>
    </source>
</evidence>
<dbReference type="PANTHER" id="PTHR38686">
    <property type="entry name" value="APOLIPOPROTEIN N-ACYLTRANSFERASE"/>
    <property type="match status" value="1"/>
</dbReference>
<proteinExistence type="predicted"/>
<dbReference type="SUPFAM" id="SSF56317">
    <property type="entry name" value="Carbon-nitrogen hydrolase"/>
    <property type="match status" value="1"/>
</dbReference>